<dbReference type="STRING" id="85558.T45_04891"/>
<feature type="compositionally biased region" description="Basic and acidic residues" evidence="1">
    <location>
        <begin position="1"/>
        <end position="23"/>
    </location>
</feature>
<reference evidence="2 3" key="1">
    <citation type="journal article" date="2011" name="Plasmid">
        <title>Streptomyces turgidiscabies Car8 contains a modular pathogenicity island that shares virulence genes with other actinobacterial plant pathogens.</title>
        <authorList>
            <person name="Huguet-Tapia J.C."/>
            <person name="Badger J.H."/>
            <person name="Loria R."/>
            <person name="Pettis G.S."/>
        </authorList>
    </citation>
    <scope>NUCLEOTIDE SEQUENCE [LARGE SCALE GENOMIC DNA]</scope>
    <source>
        <strain evidence="2 3">Car8</strain>
    </source>
</reference>
<name>L7FHM5_STRT8</name>
<organism evidence="2 3">
    <name type="scientific">Streptomyces turgidiscabies (strain Car8)</name>
    <dbReference type="NCBI Taxonomy" id="698760"/>
    <lineage>
        <taxon>Bacteria</taxon>
        <taxon>Bacillati</taxon>
        <taxon>Actinomycetota</taxon>
        <taxon>Actinomycetes</taxon>
        <taxon>Kitasatosporales</taxon>
        <taxon>Streptomycetaceae</taxon>
        <taxon>Streptomyces</taxon>
    </lineage>
</organism>
<dbReference type="Proteomes" id="UP000010931">
    <property type="component" value="Unassembled WGS sequence"/>
</dbReference>
<dbReference type="AlphaFoldDB" id="L7FHM5"/>
<evidence type="ECO:0000313" key="3">
    <source>
        <dbReference type="Proteomes" id="UP000010931"/>
    </source>
</evidence>
<dbReference type="EMBL" id="AEJB01000047">
    <property type="protein sequence ID" value="ELP70664.1"/>
    <property type="molecule type" value="Genomic_DNA"/>
</dbReference>
<comment type="caution">
    <text evidence="2">The sequence shown here is derived from an EMBL/GenBank/DDBJ whole genome shotgun (WGS) entry which is preliminary data.</text>
</comment>
<protein>
    <submittedName>
        <fullName evidence="2">Uncharacterized protein</fullName>
    </submittedName>
</protein>
<evidence type="ECO:0000256" key="1">
    <source>
        <dbReference type="SAM" id="MobiDB-lite"/>
    </source>
</evidence>
<feature type="region of interest" description="Disordered" evidence="1">
    <location>
        <begin position="1"/>
        <end position="37"/>
    </location>
</feature>
<feature type="compositionally biased region" description="Pro residues" evidence="1">
    <location>
        <begin position="28"/>
        <end position="37"/>
    </location>
</feature>
<dbReference type="PATRIC" id="fig|698760.3.peg.702"/>
<keyword evidence="3" id="KW-1185">Reference proteome</keyword>
<sequence>MSPGRADEAPVRSPRPVDGRHPATDVTAPPPRPTGFS</sequence>
<proteinExistence type="predicted"/>
<accession>L7FHM5</accession>
<evidence type="ECO:0000313" key="2">
    <source>
        <dbReference type="EMBL" id="ELP70664.1"/>
    </source>
</evidence>
<gene>
    <name evidence="2" type="ORF">STRTUCAR8_08929</name>
</gene>